<gene>
    <name evidence="2" type="ORF">NCTC12157_01147</name>
</gene>
<evidence type="ECO:0000313" key="3">
    <source>
        <dbReference type="Proteomes" id="UP000254304"/>
    </source>
</evidence>
<keyword evidence="1" id="KW-0472">Membrane</keyword>
<accession>A0A377NBJ2</accession>
<evidence type="ECO:0000313" key="2">
    <source>
        <dbReference type="EMBL" id="STQ43457.1"/>
    </source>
</evidence>
<keyword evidence="1" id="KW-0812">Transmembrane</keyword>
<organism evidence="2 3">
    <name type="scientific">Ewingella americana</name>
    <dbReference type="NCBI Taxonomy" id="41202"/>
    <lineage>
        <taxon>Bacteria</taxon>
        <taxon>Pseudomonadati</taxon>
        <taxon>Pseudomonadota</taxon>
        <taxon>Gammaproteobacteria</taxon>
        <taxon>Enterobacterales</taxon>
        <taxon>Yersiniaceae</taxon>
        <taxon>Ewingella</taxon>
    </lineage>
</organism>
<feature type="transmembrane region" description="Helical" evidence="1">
    <location>
        <begin position="12"/>
        <end position="32"/>
    </location>
</feature>
<dbReference type="Proteomes" id="UP000254304">
    <property type="component" value="Unassembled WGS sequence"/>
</dbReference>
<proteinExistence type="predicted"/>
<keyword evidence="1" id="KW-1133">Transmembrane helix</keyword>
<dbReference type="AlphaFoldDB" id="A0A377NBJ2"/>
<dbReference type="EMBL" id="UGGO01000001">
    <property type="protein sequence ID" value="STQ43457.1"/>
    <property type="molecule type" value="Genomic_DNA"/>
</dbReference>
<protein>
    <submittedName>
        <fullName evidence="2">Uncharacterized protein</fullName>
    </submittedName>
</protein>
<reference evidence="2 3" key="1">
    <citation type="submission" date="2018-06" db="EMBL/GenBank/DDBJ databases">
        <authorList>
            <consortium name="Pathogen Informatics"/>
            <person name="Doyle S."/>
        </authorList>
    </citation>
    <scope>NUCLEOTIDE SEQUENCE [LARGE SCALE GENOMIC DNA]</scope>
    <source>
        <strain evidence="2 3">NCTC12157</strain>
    </source>
</reference>
<sequence>MNKTLFTLSAATRCGAAAILLALLWGGIYWAISLP</sequence>
<name>A0A377NBJ2_9GAMM</name>
<evidence type="ECO:0000256" key="1">
    <source>
        <dbReference type="SAM" id="Phobius"/>
    </source>
</evidence>